<name>I4H5S7_MICAE</name>
<evidence type="ECO:0000313" key="1">
    <source>
        <dbReference type="EMBL" id="CCI17401.1"/>
    </source>
</evidence>
<sequence length="66" mass="7872">MRIKLNRSLLRFYHLLLLKKIVINRLLAEVWQGEDDNFFLNLSPFPYNERELLFRLNSSDSICSAS</sequence>
<reference evidence="1 2" key="1">
    <citation type="submission" date="2012-04" db="EMBL/GenBank/DDBJ databases">
        <authorList>
            <person name="Genoscope - CEA"/>
        </authorList>
    </citation>
    <scope>NUCLEOTIDE SEQUENCE [LARGE SCALE GENOMIC DNA]</scope>
    <source>
        <strain evidence="1 2">9807</strain>
    </source>
</reference>
<dbReference type="AlphaFoldDB" id="I4H5S7"/>
<evidence type="ECO:0000313" key="2">
    <source>
        <dbReference type="Proteomes" id="UP000003613"/>
    </source>
</evidence>
<dbReference type="EMBL" id="CAIM01000198">
    <property type="protein sequence ID" value="CCI17401.1"/>
    <property type="molecule type" value="Genomic_DNA"/>
</dbReference>
<dbReference type="Proteomes" id="UP000003613">
    <property type="component" value="Unassembled WGS sequence"/>
</dbReference>
<protein>
    <submittedName>
        <fullName evidence="1">Uncharacterized protein</fullName>
    </submittedName>
</protein>
<dbReference type="HOGENOM" id="CLU_2826277_0_0_3"/>
<comment type="caution">
    <text evidence="1">The sequence shown here is derived from an EMBL/GenBank/DDBJ whole genome shotgun (WGS) entry which is preliminary data.</text>
</comment>
<gene>
    <name evidence="1" type="ORF">MICAF_2770001</name>
</gene>
<accession>I4H5S7</accession>
<proteinExistence type="predicted"/>
<organism evidence="1 2">
    <name type="scientific">Microcystis aeruginosa PCC 9807</name>
    <dbReference type="NCBI Taxonomy" id="1160283"/>
    <lineage>
        <taxon>Bacteria</taxon>
        <taxon>Bacillati</taxon>
        <taxon>Cyanobacteriota</taxon>
        <taxon>Cyanophyceae</taxon>
        <taxon>Oscillatoriophycideae</taxon>
        <taxon>Chroococcales</taxon>
        <taxon>Microcystaceae</taxon>
        <taxon>Microcystis</taxon>
    </lineage>
</organism>